<dbReference type="InterPro" id="IPR018755">
    <property type="entry name" value="Phage_Mu_Gp48"/>
</dbReference>
<dbReference type="AlphaFoldDB" id="A0A1M7Y674"/>
<dbReference type="Pfam" id="PF10076">
    <property type="entry name" value="Phage_Mu_Gp48"/>
    <property type="match status" value="1"/>
</dbReference>
<evidence type="ECO:0000313" key="2">
    <source>
        <dbReference type="Proteomes" id="UP000184612"/>
    </source>
</evidence>
<dbReference type="Proteomes" id="UP000184612">
    <property type="component" value="Unassembled WGS sequence"/>
</dbReference>
<dbReference type="STRING" id="1121345.SAMN02745217_01699"/>
<accession>A0A1M7Y674</accession>
<evidence type="ECO:0008006" key="3">
    <source>
        <dbReference type="Google" id="ProtNLM"/>
    </source>
</evidence>
<protein>
    <recommendedName>
        <fullName evidence="3">DUF2313 domain-containing protein</fullName>
    </recommendedName>
</protein>
<dbReference type="EMBL" id="FRFD01000005">
    <property type="protein sequence ID" value="SHO48153.1"/>
    <property type="molecule type" value="Genomic_DNA"/>
</dbReference>
<proteinExistence type="predicted"/>
<evidence type="ECO:0000313" key="1">
    <source>
        <dbReference type="EMBL" id="SHO48153.1"/>
    </source>
</evidence>
<sequence length="176" mass="20142">MNLMEYLPPYYGGNKTMEELQRILTVKTEEAALKFEETVNQCFINTATALLSRYEKIYGITVDVTKSDGFRRERILAKARGTGTVTKKMLAETASAYSNGEVEVIEDVKNNYFTVKFVGTKGIPANMADLTLTIEEIKPAHLSFAFEYTYNTWKDVSNMTWQEAKAYTWKVIRERS</sequence>
<keyword evidence="2" id="KW-1185">Reference proteome</keyword>
<dbReference type="OrthoDB" id="1629754at2"/>
<organism evidence="1 2">
    <name type="scientific">Anaerocolumna xylanovorans DSM 12503</name>
    <dbReference type="NCBI Taxonomy" id="1121345"/>
    <lineage>
        <taxon>Bacteria</taxon>
        <taxon>Bacillati</taxon>
        <taxon>Bacillota</taxon>
        <taxon>Clostridia</taxon>
        <taxon>Lachnospirales</taxon>
        <taxon>Lachnospiraceae</taxon>
        <taxon>Anaerocolumna</taxon>
    </lineage>
</organism>
<name>A0A1M7Y674_9FIRM</name>
<gene>
    <name evidence="1" type="ORF">SAMN02745217_01699</name>
</gene>
<reference evidence="1 2" key="1">
    <citation type="submission" date="2016-12" db="EMBL/GenBank/DDBJ databases">
        <authorList>
            <person name="Song W.-J."/>
            <person name="Kurnit D.M."/>
        </authorList>
    </citation>
    <scope>NUCLEOTIDE SEQUENCE [LARGE SCALE GENOMIC DNA]</scope>
    <source>
        <strain evidence="1 2">DSM 12503</strain>
    </source>
</reference>